<reference evidence="1" key="1">
    <citation type="submission" date="2013-10" db="EMBL/GenBank/DDBJ databases">
        <title>Draft genome sequence of Clostridium botulinum type B strain Osaka05.</title>
        <authorList>
            <person name="Sakaguchi Y."/>
            <person name="Hosomi K."/>
            <person name="Uchiyama J."/>
            <person name="Ogura Y."/>
            <person name="Sakaguchi M."/>
            <person name="Kohda T."/>
            <person name="Mukamoto M."/>
            <person name="Misawa N."/>
            <person name="Matsuzaki S."/>
            <person name="Hayashi T."/>
            <person name="Kozaki S."/>
        </authorList>
    </citation>
    <scope>NUCLEOTIDE SEQUENCE</scope>
    <source>
        <strain evidence="1">Osaka05</strain>
    </source>
</reference>
<dbReference type="HOGENOM" id="CLU_3041948_0_0_9"/>
<evidence type="ECO:0000313" key="1">
    <source>
        <dbReference type="EMBL" id="GAE00928.1"/>
    </source>
</evidence>
<sequence>MLELNLKNKFSLYCLYFKIFIKELVLNNIKHYVDYFRVNNLYSAYFIFIVDYKL</sequence>
<accession>A0A0S6U0D1</accession>
<protein>
    <submittedName>
        <fullName evidence="1">Uncharacterized protein</fullName>
    </submittedName>
</protein>
<name>A0A0S6U0D1_CLOBO</name>
<gene>
    <name evidence="1" type="ORF">CBO05C_0618</name>
</gene>
<proteinExistence type="predicted"/>
<dbReference type="EMBL" id="DF384213">
    <property type="protein sequence ID" value="GAE00928.1"/>
    <property type="molecule type" value="Genomic_DNA"/>
</dbReference>
<dbReference type="Proteomes" id="UP000054164">
    <property type="component" value="Unassembled WGS sequence"/>
</dbReference>
<dbReference type="AlphaFoldDB" id="A0A0S6U0D1"/>
<organism evidence="1">
    <name type="scientific">Clostridium botulinum B str. Osaka05</name>
    <dbReference type="NCBI Taxonomy" id="1407017"/>
    <lineage>
        <taxon>Bacteria</taxon>
        <taxon>Bacillati</taxon>
        <taxon>Bacillota</taxon>
        <taxon>Clostridia</taxon>
        <taxon>Eubacteriales</taxon>
        <taxon>Clostridiaceae</taxon>
        <taxon>Clostridium</taxon>
    </lineage>
</organism>